<accession>A0AAI8VQ94</accession>
<dbReference type="SUPFAM" id="SSF56112">
    <property type="entry name" value="Protein kinase-like (PK-like)"/>
    <property type="match status" value="1"/>
</dbReference>
<dbReference type="InterPro" id="IPR008266">
    <property type="entry name" value="Tyr_kinase_AS"/>
</dbReference>
<evidence type="ECO:0000256" key="1">
    <source>
        <dbReference type="ARBA" id="ARBA00012513"/>
    </source>
</evidence>
<dbReference type="Gene3D" id="3.30.200.20">
    <property type="entry name" value="Phosphorylase Kinase, domain 1"/>
    <property type="match status" value="1"/>
</dbReference>
<dbReference type="EMBL" id="CAUWAG010000012">
    <property type="protein sequence ID" value="CAJ2509131.1"/>
    <property type="molecule type" value="Genomic_DNA"/>
</dbReference>
<dbReference type="AlphaFoldDB" id="A0AAI8VQ94"/>
<organism evidence="4 5">
    <name type="scientific">Anthostomella pinea</name>
    <dbReference type="NCBI Taxonomy" id="933095"/>
    <lineage>
        <taxon>Eukaryota</taxon>
        <taxon>Fungi</taxon>
        <taxon>Dikarya</taxon>
        <taxon>Ascomycota</taxon>
        <taxon>Pezizomycotina</taxon>
        <taxon>Sordariomycetes</taxon>
        <taxon>Xylariomycetidae</taxon>
        <taxon>Xylariales</taxon>
        <taxon>Xylariaceae</taxon>
        <taxon>Anthostomella</taxon>
    </lineage>
</organism>
<dbReference type="PROSITE" id="PS00109">
    <property type="entry name" value="PROTEIN_KINASE_TYR"/>
    <property type="match status" value="1"/>
</dbReference>
<comment type="catalytic activity">
    <reaction evidence="3">
        <text>L-seryl-[protein] + ATP = O-phospho-L-seryl-[protein] + ADP + H(+)</text>
        <dbReference type="Rhea" id="RHEA:17989"/>
        <dbReference type="Rhea" id="RHEA-COMP:9863"/>
        <dbReference type="Rhea" id="RHEA-COMP:11604"/>
        <dbReference type="ChEBI" id="CHEBI:15378"/>
        <dbReference type="ChEBI" id="CHEBI:29999"/>
        <dbReference type="ChEBI" id="CHEBI:30616"/>
        <dbReference type="ChEBI" id="CHEBI:83421"/>
        <dbReference type="ChEBI" id="CHEBI:456216"/>
        <dbReference type="EC" id="2.7.11.1"/>
    </reaction>
</comment>
<dbReference type="InterPro" id="IPR011009">
    <property type="entry name" value="Kinase-like_dom_sf"/>
</dbReference>
<evidence type="ECO:0000313" key="4">
    <source>
        <dbReference type="EMBL" id="CAJ2509131.1"/>
    </source>
</evidence>
<evidence type="ECO:0000256" key="2">
    <source>
        <dbReference type="ARBA" id="ARBA00047899"/>
    </source>
</evidence>
<gene>
    <name evidence="4" type="ORF">KHLLAP_LOCUS9599</name>
</gene>
<dbReference type="GO" id="GO:0004674">
    <property type="term" value="F:protein serine/threonine kinase activity"/>
    <property type="evidence" value="ECO:0007669"/>
    <property type="project" value="UniProtKB-EC"/>
</dbReference>
<name>A0AAI8VQ94_9PEZI</name>
<proteinExistence type="predicted"/>
<sequence length="140" mass="15840">MRKAWRAVKIYTADQSSDDCADAMVAGLFRSKGGESDLKLQASCRSITVPLDTFCRDSPNGRHFCSVQPVLGPRLSDWRSEIGTDSARVNDLCRQMVEGLRDLHQMGICHNDFRRQNILMKLQPGCLNDISEEDMRHSPR</sequence>
<evidence type="ECO:0000256" key="3">
    <source>
        <dbReference type="ARBA" id="ARBA00048679"/>
    </source>
</evidence>
<reference evidence="4" key="1">
    <citation type="submission" date="2023-10" db="EMBL/GenBank/DDBJ databases">
        <authorList>
            <person name="Hackl T."/>
        </authorList>
    </citation>
    <scope>NUCLEOTIDE SEQUENCE</scope>
</reference>
<protein>
    <recommendedName>
        <fullName evidence="1">non-specific serine/threonine protein kinase</fullName>
        <ecNumber evidence="1">2.7.11.1</ecNumber>
    </recommendedName>
</protein>
<comment type="caution">
    <text evidence="4">The sequence shown here is derived from an EMBL/GenBank/DDBJ whole genome shotgun (WGS) entry which is preliminary data.</text>
</comment>
<comment type="catalytic activity">
    <reaction evidence="2">
        <text>L-threonyl-[protein] + ATP = O-phospho-L-threonyl-[protein] + ADP + H(+)</text>
        <dbReference type="Rhea" id="RHEA:46608"/>
        <dbReference type="Rhea" id="RHEA-COMP:11060"/>
        <dbReference type="Rhea" id="RHEA-COMP:11605"/>
        <dbReference type="ChEBI" id="CHEBI:15378"/>
        <dbReference type="ChEBI" id="CHEBI:30013"/>
        <dbReference type="ChEBI" id="CHEBI:30616"/>
        <dbReference type="ChEBI" id="CHEBI:61977"/>
        <dbReference type="ChEBI" id="CHEBI:456216"/>
        <dbReference type="EC" id="2.7.11.1"/>
    </reaction>
</comment>
<dbReference type="EC" id="2.7.11.1" evidence="1"/>
<evidence type="ECO:0000313" key="5">
    <source>
        <dbReference type="Proteomes" id="UP001295740"/>
    </source>
</evidence>
<keyword evidence="5" id="KW-1185">Reference proteome</keyword>
<dbReference type="Proteomes" id="UP001295740">
    <property type="component" value="Unassembled WGS sequence"/>
</dbReference>
<dbReference type="Gene3D" id="1.10.510.10">
    <property type="entry name" value="Transferase(Phosphotransferase) domain 1"/>
    <property type="match status" value="1"/>
</dbReference>